<feature type="region of interest" description="Disordered" evidence="1">
    <location>
        <begin position="1"/>
        <end position="35"/>
    </location>
</feature>
<name>A0ABR2V268_9PEZI</name>
<reference evidence="2 3" key="1">
    <citation type="journal article" date="2024" name="J. Plant Pathol.">
        <title>Sequence and assembly of the genome of Seiridium unicorne, isolate CBS 538.82, causal agent of cypress canker disease.</title>
        <authorList>
            <person name="Scali E."/>
            <person name="Rocca G.D."/>
            <person name="Danti R."/>
            <person name="Garbelotto M."/>
            <person name="Barberini S."/>
            <person name="Baroncelli R."/>
            <person name="Emiliani G."/>
        </authorList>
    </citation>
    <scope>NUCLEOTIDE SEQUENCE [LARGE SCALE GENOMIC DNA]</scope>
    <source>
        <strain evidence="2 3">BM-138-508</strain>
    </source>
</reference>
<sequence>MQSPDLYDAATPPIGDLPPLDSASVPTGSGRRPWQQGRSEALMFPVDAPAMHFALALPVSASQNSPLPQTLSGSAVGVGSADLQQTQSFNCGTTGPERTLAHRRDIAAWSDDTLNPGRTQSPVSPARPGASIQYKLPTRHVLLLFYTAHRP</sequence>
<protein>
    <submittedName>
        <fullName evidence="2">Uncharacterized protein</fullName>
    </submittedName>
</protein>
<feature type="region of interest" description="Disordered" evidence="1">
    <location>
        <begin position="111"/>
        <end position="130"/>
    </location>
</feature>
<evidence type="ECO:0000313" key="2">
    <source>
        <dbReference type="EMBL" id="KAK9421015.1"/>
    </source>
</evidence>
<gene>
    <name evidence="2" type="ORF">SUNI508_06160</name>
</gene>
<keyword evidence="3" id="KW-1185">Reference proteome</keyword>
<dbReference type="EMBL" id="JARVKF010000212">
    <property type="protein sequence ID" value="KAK9421015.1"/>
    <property type="molecule type" value="Genomic_DNA"/>
</dbReference>
<evidence type="ECO:0000313" key="3">
    <source>
        <dbReference type="Proteomes" id="UP001408356"/>
    </source>
</evidence>
<evidence type="ECO:0000256" key="1">
    <source>
        <dbReference type="SAM" id="MobiDB-lite"/>
    </source>
</evidence>
<accession>A0ABR2V268</accession>
<organism evidence="2 3">
    <name type="scientific">Seiridium unicorne</name>
    <dbReference type="NCBI Taxonomy" id="138068"/>
    <lineage>
        <taxon>Eukaryota</taxon>
        <taxon>Fungi</taxon>
        <taxon>Dikarya</taxon>
        <taxon>Ascomycota</taxon>
        <taxon>Pezizomycotina</taxon>
        <taxon>Sordariomycetes</taxon>
        <taxon>Xylariomycetidae</taxon>
        <taxon>Amphisphaeriales</taxon>
        <taxon>Sporocadaceae</taxon>
        <taxon>Seiridium</taxon>
    </lineage>
</organism>
<feature type="compositionally biased region" description="Polar residues" evidence="1">
    <location>
        <begin position="112"/>
        <end position="123"/>
    </location>
</feature>
<comment type="caution">
    <text evidence="2">The sequence shown here is derived from an EMBL/GenBank/DDBJ whole genome shotgun (WGS) entry which is preliminary data.</text>
</comment>
<dbReference type="Proteomes" id="UP001408356">
    <property type="component" value="Unassembled WGS sequence"/>
</dbReference>
<proteinExistence type="predicted"/>